<dbReference type="Pfam" id="PF00069">
    <property type="entry name" value="Pkinase"/>
    <property type="match status" value="1"/>
</dbReference>
<keyword evidence="4" id="KW-0418">Kinase</keyword>
<evidence type="ECO:0000259" key="3">
    <source>
        <dbReference type="PROSITE" id="PS50011"/>
    </source>
</evidence>
<dbReference type="Proteomes" id="UP000829364">
    <property type="component" value="Chromosome 1"/>
</dbReference>
<dbReference type="RefSeq" id="XP_047838281.1">
    <property type="nucleotide sequence ID" value="XM_047982319.1"/>
</dbReference>
<dbReference type="EC" id="2.7.11.1" evidence="4"/>
<keyword evidence="1" id="KW-0067">ATP-binding</keyword>
<accession>A0A9Q8Q862</accession>
<keyword evidence="1" id="KW-0547">Nucleotide-binding</keyword>
<evidence type="ECO:0000256" key="2">
    <source>
        <dbReference type="SAM" id="MobiDB-lite"/>
    </source>
</evidence>
<dbReference type="GO" id="GO:0004674">
    <property type="term" value="F:protein serine/threonine kinase activity"/>
    <property type="evidence" value="ECO:0007669"/>
    <property type="project" value="UniProtKB-KW"/>
</dbReference>
<dbReference type="PROSITE" id="PS50011">
    <property type="entry name" value="PROTEIN_KINASE_DOM"/>
    <property type="match status" value="1"/>
</dbReference>
<dbReference type="SUPFAM" id="SSF56112">
    <property type="entry name" value="Protein kinase-like (PK-like)"/>
    <property type="match status" value="1"/>
</dbReference>
<feature type="region of interest" description="Disordered" evidence="2">
    <location>
        <begin position="311"/>
        <end position="340"/>
    </location>
</feature>
<reference evidence="4" key="1">
    <citation type="submission" date="2021-11" db="EMBL/GenBank/DDBJ databases">
        <title>Purpureocillium_takamizusanense_genome.</title>
        <authorList>
            <person name="Nguyen N.-H."/>
        </authorList>
    </citation>
    <scope>NUCLEOTIDE SEQUENCE</scope>
    <source>
        <strain evidence="4">PT3</strain>
    </source>
</reference>
<evidence type="ECO:0000256" key="1">
    <source>
        <dbReference type="PROSITE-ProRule" id="PRU10141"/>
    </source>
</evidence>
<sequence>MKDIIIHGRYRVNRRIGEGGFGLVYAGTDTELDEHVAIKLMHVKDDPGTLETEARTYKALSGGTGIPRVLWYGQEGDYYCLVHDLLGPSLEDLLNYCDRRFSLKTVLLLADQAISRIKYIHDKKRLHGDSKPDNFLMGTGRQGNVLYTIDFGLARDLPNADHHGALGGRSFAGTTRYASLNCHNGREYSWSDDLESLGYVLLYLSKGSLPWQGLNAPTNKQKDDLIKERKAAISVASLCDGLPGEFAIYMEYTRSLELNERPDYAYLRQLFRRLFAARGFTYDNVFDWTERRFRELHNQPSEKAVQTLLTTSRTATSGHSRRSVRGIQSRKRRHISKLSR</sequence>
<dbReference type="GeneID" id="72063358"/>
<dbReference type="OrthoDB" id="5800476at2759"/>
<organism evidence="4 5">
    <name type="scientific">Purpureocillium takamizusanense</name>
    <dbReference type="NCBI Taxonomy" id="2060973"/>
    <lineage>
        <taxon>Eukaryota</taxon>
        <taxon>Fungi</taxon>
        <taxon>Dikarya</taxon>
        <taxon>Ascomycota</taxon>
        <taxon>Pezizomycotina</taxon>
        <taxon>Sordariomycetes</taxon>
        <taxon>Hypocreomycetidae</taxon>
        <taxon>Hypocreales</taxon>
        <taxon>Ophiocordycipitaceae</taxon>
        <taxon>Purpureocillium</taxon>
    </lineage>
</organism>
<dbReference type="KEGG" id="ptkz:JDV02_001395"/>
<protein>
    <submittedName>
        <fullName evidence="4">Non-specific serine/threonine protein kinase</fullName>
        <ecNumber evidence="4">2.7.11.1</ecNumber>
    </submittedName>
</protein>
<keyword evidence="4" id="KW-0723">Serine/threonine-protein kinase</keyword>
<feature type="domain" description="Protein kinase" evidence="3">
    <location>
        <begin position="10"/>
        <end position="275"/>
    </location>
</feature>
<dbReference type="PROSITE" id="PS00107">
    <property type="entry name" value="PROTEIN_KINASE_ATP"/>
    <property type="match status" value="1"/>
</dbReference>
<proteinExistence type="predicted"/>
<dbReference type="Gene3D" id="1.10.510.10">
    <property type="entry name" value="Transferase(Phosphotransferase) domain 1"/>
    <property type="match status" value="1"/>
</dbReference>
<keyword evidence="5" id="KW-1185">Reference proteome</keyword>
<dbReference type="PANTHER" id="PTHR11909">
    <property type="entry name" value="CASEIN KINASE-RELATED"/>
    <property type="match status" value="1"/>
</dbReference>
<dbReference type="InterPro" id="IPR000719">
    <property type="entry name" value="Prot_kinase_dom"/>
</dbReference>
<dbReference type="CDD" id="cd14016">
    <property type="entry name" value="STKc_CK1"/>
    <property type="match status" value="1"/>
</dbReference>
<dbReference type="EMBL" id="CP086354">
    <property type="protein sequence ID" value="UNI14800.1"/>
    <property type="molecule type" value="Genomic_DNA"/>
</dbReference>
<feature type="compositionally biased region" description="Basic residues" evidence="2">
    <location>
        <begin position="319"/>
        <end position="340"/>
    </location>
</feature>
<feature type="binding site" evidence="1">
    <location>
        <position position="39"/>
    </location>
    <ligand>
        <name>ATP</name>
        <dbReference type="ChEBI" id="CHEBI:30616"/>
    </ligand>
</feature>
<evidence type="ECO:0000313" key="4">
    <source>
        <dbReference type="EMBL" id="UNI14800.1"/>
    </source>
</evidence>
<evidence type="ECO:0000313" key="5">
    <source>
        <dbReference type="Proteomes" id="UP000829364"/>
    </source>
</evidence>
<keyword evidence="4" id="KW-0808">Transferase</keyword>
<dbReference type="InterPro" id="IPR017441">
    <property type="entry name" value="Protein_kinase_ATP_BS"/>
</dbReference>
<dbReference type="InterPro" id="IPR050235">
    <property type="entry name" value="CK1_Ser-Thr_kinase"/>
</dbReference>
<dbReference type="GO" id="GO:0005524">
    <property type="term" value="F:ATP binding"/>
    <property type="evidence" value="ECO:0007669"/>
    <property type="project" value="UniProtKB-UniRule"/>
</dbReference>
<dbReference type="AlphaFoldDB" id="A0A9Q8Q862"/>
<name>A0A9Q8Q862_9HYPO</name>
<dbReference type="InterPro" id="IPR011009">
    <property type="entry name" value="Kinase-like_dom_sf"/>
</dbReference>
<gene>
    <name evidence="4" type="ORF">JDV02_001395</name>
</gene>